<keyword evidence="2" id="KW-1185">Reference proteome</keyword>
<dbReference type="Proteomes" id="UP001303046">
    <property type="component" value="Unassembled WGS sequence"/>
</dbReference>
<organism evidence="1 2">
    <name type="scientific">Necator americanus</name>
    <name type="common">Human hookworm</name>
    <dbReference type="NCBI Taxonomy" id="51031"/>
    <lineage>
        <taxon>Eukaryota</taxon>
        <taxon>Metazoa</taxon>
        <taxon>Ecdysozoa</taxon>
        <taxon>Nematoda</taxon>
        <taxon>Chromadorea</taxon>
        <taxon>Rhabditida</taxon>
        <taxon>Rhabditina</taxon>
        <taxon>Rhabditomorpha</taxon>
        <taxon>Strongyloidea</taxon>
        <taxon>Ancylostomatidae</taxon>
        <taxon>Bunostominae</taxon>
        <taxon>Necator</taxon>
    </lineage>
</organism>
<evidence type="ECO:0000313" key="1">
    <source>
        <dbReference type="EMBL" id="KAK6728382.1"/>
    </source>
</evidence>
<proteinExistence type="predicted"/>
<reference evidence="1 2" key="1">
    <citation type="submission" date="2023-08" db="EMBL/GenBank/DDBJ databases">
        <title>A Necator americanus chromosomal reference genome.</title>
        <authorList>
            <person name="Ilik V."/>
            <person name="Petrzelkova K.J."/>
            <person name="Pardy F."/>
            <person name="Fuh T."/>
            <person name="Niatou-Singa F.S."/>
            <person name="Gouil Q."/>
            <person name="Baker L."/>
            <person name="Ritchie M.E."/>
            <person name="Jex A.R."/>
            <person name="Gazzola D."/>
            <person name="Li H."/>
            <person name="Toshio Fujiwara R."/>
            <person name="Zhan B."/>
            <person name="Aroian R.V."/>
            <person name="Pafco B."/>
            <person name="Schwarz E.M."/>
        </authorList>
    </citation>
    <scope>NUCLEOTIDE SEQUENCE [LARGE SCALE GENOMIC DNA]</scope>
    <source>
        <strain evidence="1 2">Aroian</strain>
        <tissue evidence="1">Whole animal</tissue>
    </source>
</reference>
<protein>
    <submittedName>
        <fullName evidence="1">Uncharacterized protein</fullName>
    </submittedName>
</protein>
<accession>A0ABR1BSR8</accession>
<evidence type="ECO:0000313" key="2">
    <source>
        <dbReference type="Proteomes" id="UP001303046"/>
    </source>
</evidence>
<sequence length="207" mass="22619">MGLTPRFEMLDLIVLEKKGQPLLLRRFLNLESKHHQRNDEIVLLPPFHHLHQHSRIAGQLSYPTAAVEEREFVTSREQPAIAIAPPPAPIVEPVVEAAPVVAPAQYAPTPVVASAPIVAPPPVVAPAPAFPTSTTINHALNFAKSYSKETGHTSDTAVIYEGGHFPFGHLPANRIFGDMHVDGPFRARKKLATKKAVLARINLEKKS</sequence>
<comment type="caution">
    <text evidence="1">The sequence shown here is derived from an EMBL/GenBank/DDBJ whole genome shotgun (WGS) entry which is preliminary data.</text>
</comment>
<name>A0ABR1BSR8_NECAM</name>
<gene>
    <name evidence="1" type="primary">Necator_chrI.g1933</name>
    <name evidence="1" type="ORF">RB195_005807</name>
</gene>
<dbReference type="EMBL" id="JAVFWL010000001">
    <property type="protein sequence ID" value="KAK6728382.1"/>
    <property type="molecule type" value="Genomic_DNA"/>
</dbReference>